<reference evidence="2 3" key="1">
    <citation type="submission" date="2012-04" db="EMBL/GenBank/DDBJ databases">
        <title>The Genome Sequence of Saprolegnia declina VS20.</title>
        <authorList>
            <consortium name="The Broad Institute Genome Sequencing Platform"/>
            <person name="Russ C."/>
            <person name="Nusbaum C."/>
            <person name="Tyler B."/>
            <person name="van West P."/>
            <person name="Dieguez-Uribeondo J."/>
            <person name="de Bruijn I."/>
            <person name="Tripathy S."/>
            <person name="Jiang R."/>
            <person name="Young S.K."/>
            <person name="Zeng Q."/>
            <person name="Gargeya S."/>
            <person name="Fitzgerald M."/>
            <person name="Haas B."/>
            <person name="Abouelleil A."/>
            <person name="Alvarado L."/>
            <person name="Arachchi H.M."/>
            <person name="Berlin A."/>
            <person name="Chapman S.B."/>
            <person name="Goldberg J."/>
            <person name="Griggs A."/>
            <person name="Gujja S."/>
            <person name="Hansen M."/>
            <person name="Howarth C."/>
            <person name="Imamovic A."/>
            <person name="Larimer J."/>
            <person name="McCowen C."/>
            <person name="Montmayeur A."/>
            <person name="Murphy C."/>
            <person name="Neiman D."/>
            <person name="Pearson M."/>
            <person name="Priest M."/>
            <person name="Roberts A."/>
            <person name="Saif S."/>
            <person name="Shea T."/>
            <person name="Sisk P."/>
            <person name="Sykes S."/>
            <person name="Wortman J."/>
            <person name="Nusbaum C."/>
            <person name="Birren B."/>
        </authorList>
    </citation>
    <scope>NUCLEOTIDE SEQUENCE [LARGE SCALE GENOMIC DNA]</scope>
    <source>
        <strain evidence="2 3">VS20</strain>
    </source>
</reference>
<feature type="compositionally biased region" description="Acidic residues" evidence="1">
    <location>
        <begin position="428"/>
        <end position="438"/>
    </location>
</feature>
<evidence type="ECO:0000313" key="3">
    <source>
        <dbReference type="Proteomes" id="UP000030762"/>
    </source>
</evidence>
<dbReference type="VEuPathDB" id="FungiDB:SDRG_16563"/>
<dbReference type="InterPro" id="IPR036322">
    <property type="entry name" value="WD40_repeat_dom_sf"/>
</dbReference>
<dbReference type="GO" id="GO:0032006">
    <property type="term" value="P:regulation of TOR signaling"/>
    <property type="evidence" value="ECO:0007669"/>
    <property type="project" value="TreeGrafter"/>
</dbReference>
<name>T0PJJ5_SAPDV</name>
<dbReference type="EMBL" id="JH767267">
    <property type="protein sequence ID" value="EQC25544.1"/>
    <property type="molecule type" value="Genomic_DNA"/>
</dbReference>
<keyword evidence="3" id="KW-1185">Reference proteome</keyword>
<dbReference type="Proteomes" id="UP000030762">
    <property type="component" value="Unassembled WGS sequence"/>
</dbReference>
<feature type="compositionally biased region" description="Basic residues" evidence="1">
    <location>
        <begin position="463"/>
        <end position="475"/>
    </location>
</feature>
<dbReference type="InParanoid" id="T0PJJ5"/>
<dbReference type="SUPFAM" id="SSF50978">
    <property type="entry name" value="WD40 repeat-like"/>
    <property type="match status" value="1"/>
</dbReference>
<dbReference type="OrthoDB" id="9996127at2759"/>
<feature type="region of interest" description="Disordered" evidence="1">
    <location>
        <begin position="416"/>
        <end position="475"/>
    </location>
</feature>
<dbReference type="InterPro" id="IPR031793">
    <property type="entry name" value="KICSTOR_ITFG2"/>
</dbReference>
<evidence type="ECO:0000313" key="2">
    <source>
        <dbReference type="EMBL" id="EQC25544.1"/>
    </source>
</evidence>
<dbReference type="RefSeq" id="XP_008621000.1">
    <property type="nucleotide sequence ID" value="XM_008622778.1"/>
</dbReference>
<dbReference type="GeneID" id="19957290"/>
<protein>
    <submittedName>
        <fullName evidence="2">Uncharacterized protein</fullName>
    </submittedName>
</protein>
<accession>T0PJJ5</accession>
<gene>
    <name evidence="2" type="ORF">SDRG_16563</name>
</gene>
<dbReference type="Pfam" id="PF15907">
    <property type="entry name" value="Itfg2"/>
    <property type="match status" value="1"/>
</dbReference>
<organism evidence="2 3">
    <name type="scientific">Saprolegnia diclina (strain VS20)</name>
    <dbReference type="NCBI Taxonomy" id="1156394"/>
    <lineage>
        <taxon>Eukaryota</taxon>
        <taxon>Sar</taxon>
        <taxon>Stramenopiles</taxon>
        <taxon>Oomycota</taxon>
        <taxon>Saprolegniomycetes</taxon>
        <taxon>Saprolegniales</taxon>
        <taxon>Saprolegniaceae</taxon>
        <taxon>Saprolegnia</taxon>
    </lineage>
</organism>
<dbReference type="PANTHER" id="PTHR16317">
    <property type="entry name" value="INTEGRIN ALPHA REPEAT DOMAIN-CONTAINING"/>
    <property type="match status" value="1"/>
</dbReference>
<evidence type="ECO:0000256" key="1">
    <source>
        <dbReference type="SAM" id="MobiDB-lite"/>
    </source>
</evidence>
<dbReference type="AlphaFoldDB" id="T0PJJ5"/>
<proteinExistence type="predicted"/>
<sequence length="475" mass="50986">MRSSTGNVRSVCLVPTGLLNMEGKVLPNAHAFADLNDDSDIELVVGSMAGKVAVFKGLSSPEAVYGCELDGCITAIVAHTTRTLGCRLFVATAEGRCFVLQKRADADALMLLAQFAIPLNVSAGAVLHDRLYLGTRDATIHLFNIEHVQNITEEKKIRVPGEVESMTRQKIKSHGHTGASDARPLVVCLNNGAVFELKHLTSMVQLQAPWPSGGRAFALTQLKSQGVNALDAFGCLDGAVELRHAETSDVLWSLQLPDALLMMATITLFANGDEEIALCCWNGDVYLVNKDGSQLRFTIPFSITAFFSGAFAVGGEDTLFCATTSGGILYYSGIGQSIRHIRHHSVLEAIERADLQSTLGSSEKRRALVASLQKFLLPTTSIKDDAPTLAACLRALVYTPNTILAAPPLADDTSGLLPLPPVLAPDTTAEDDEDDDDVAPLPSSPVEASLLLHHDATTPPAPRTKKSRRKQQQKR</sequence>
<dbReference type="STRING" id="1156394.T0PJJ5"/>
<dbReference type="PANTHER" id="PTHR16317:SF1">
    <property type="entry name" value="KICSTOR COMPLEX PROTEIN ITFG2"/>
    <property type="match status" value="1"/>
</dbReference>